<proteinExistence type="predicted"/>
<organism evidence="1 2">
    <name type="scientific">Massilia mucilaginosa</name>
    <dbReference type="NCBI Taxonomy" id="2609282"/>
    <lineage>
        <taxon>Bacteria</taxon>
        <taxon>Pseudomonadati</taxon>
        <taxon>Pseudomonadota</taxon>
        <taxon>Betaproteobacteria</taxon>
        <taxon>Burkholderiales</taxon>
        <taxon>Oxalobacteraceae</taxon>
        <taxon>Telluria group</taxon>
        <taxon>Massilia</taxon>
    </lineage>
</organism>
<reference evidence="1 2" key="1">
    <citation type="submission" date="2019-10" db="EMBL/GenBank/DDBJ databases">
        <title>Taxonomy of Antarctic Massilia spp.: description of Massilia rubra sp. nov., Massilia aquatica sp. nov., Massilia mucilaginosa sp. nov., Massilia frigida sp. nov. isolated from streams, lakes and regoliths.</title>
        <authorList>
            <person name="Holochova P."/>
            <person name="Sedlacek I."/>
            <person name="Kralova S."/>
            <person name="Maslanova I."/>
            <person name="Busse H.-J."/>
            <person name="Stankova E."/>
            <person name="Vrbovska V."/>
            <person name="Kovarovic V."/>
            <person name="Bartak M."/>
            <person name="Svec P."/>
            <person name="Pantucek R."/>
        </authorList>
    </citation>
    <scope>NUCLEOTIDE SEQUENCE [LARGE SCALE GENOMIC DNA]</scope>
    <source>
        <strain evidence="1 2">CCM 8733</strain>
    </source>
</reference>
<dbReference type="EMBL" id="WHJH01000021">
    <property type="protein sequence ID" value="NHZ90851.1"/>
    <property type="molecule type" value="Genomic_DNA"/>
</dbReference>
<keyword evidence="2" id="KW-1185">Reference proteome</keyword>
<evidence type="ECO:0000313" key="2">
    <source>
        <dbReference type="Proteomes" id="UP000609726"/>
    </source>
</evidence>
<evidence type="ECO:0000313" key="1">
    <source>
        <dbReference type="EMBL" id="NHZ90851.1"/>
    </source>
</evidence>
<dbReference type="Proteomes" id="UP000609726">
    <property type="component" value="Unassembled WGS sequence"/>
</dbReference>
<accession>A0ABX0NVU0</accession>
<sequence>MTAAPPPITLPRAAGVGVGVGTGVGVGVGTGVGVGVGVGAGASSLPPQAVNDRVRRAAKARRMV</sequence>
<protein>
    <submittedName>
        <fullName evidence="1">Uncharacterized protein</fullName>
    </submittedName>
</protein>
<name>A0ABX0NVU0_9BURK</name>
<comment type="caution">
    <text evidence="1">The sequence shown here is derived from an EMBL/GenBank/DDBJ whole genome shotgun (WGS) entry which is preliminary data.</text>
</comment>
<gene>
    <name evidence="1" type="ORF">F2P45_17740</name>
</gene>